<dbReference type="InterPro" id="IPR047149">
    <property type="entry name" value="KIF11-like"/>
</dbReference>
<keyword evidence="7 9" id="KW-0505">Motor protein</keyword>
<evidence type="ECO:0000256" key="3">
    <source>
        <dbReference type="ARBA" id="ARBA00022553"/>
    </source>
</evidence>
<evidence type="ECO:0000256" key="5">
    <source>
        <dbReference type="ARBA" id="ARBA00022840"/>
    </source>
</evidence>
<evidence type="ECO:0000259" key="10">
    <source>
        <dbReference type="PROSITE" id="PS50067"/>
    </source>
</evidence>
<dbReference type="InterPro" id="IPR036961">
    <property type="entry name" value="Kinesin_motor_dom_sf"/>
</dbReference>
<dbReference type="GO" id="GO:0005634">
    <property type="term" value="C:nucleus"/>
    <property type="evidence" value="ECO:0007669"/>
    <property type="project" value="TreeGrafter"/>
</dbReference>
<keyword evidence="8" id="KW-0206">Cytoskeleton</keyword>
<proteinExistence type="inferred from homology"/>
<evidence type="ECO:0000256" key="6">
    <source>
        <dbReference type="ARBA" id="ARBA00023054"/>
    </source>
</evidence>
<dbReference type="PANTHER" id="PTHR47970:SF29">
    <property type="entry name" value="KINESIN FAMILY MEMBER 20B"/>
    <property type="match status" value="1"/>
</dbReference>
<keyword evidence="4 9" id="KW-0547">Nucleotide-binding</keyword>
<dbReference type="GO" id="GO:0090307">
    <property type="term" value="P:mitotic spindle assembly"/>
    <property type="evidence" value="ECO:0007669"/>
    <property type="project" value="TreeGrafter"/>
</dbReference>
<name>A0A914RP65_PAREQ</name>
<sequence>MFSLSLNIGVYKFAYVFNESDTQSAIFERAALDLVEDVVRGKNSLLFTYGVSGSGKTYTMTGDVTEATMGILPRTLDVLFNSLPNLADKYVFRSDRKNGYVVMSELESALS</sequence>
<keyword evidence="5 9" id="KW-0067">ATP-binding</keyword>
<comment type="similarity">
    <text evidence="9">Belongs to the TRAFAC class myosin-kinesin ATPase superfamily. Kinesin family.</text>
</comment>
<dbReference type="Proteomes" id="UP000887564">
    <property type="component" value="Unplaced"/>
</dbReference>
<dbReference type="InterPro" id="IPR027417">
    <property type="entry name" value="P-loop_NTPase"/>
</dbReference>
<reference evidence="12" key="1">
    <citation type="submission" date="2022-11" db="UniProtKB">
        <authorList>
            <consortium name="WormBaseParasite"/>
        </authorList>
    </citation>
    <scope>IDENTIFICATION</scope>
</reference>
<dbReference type="GO" id="GO:0008574">
    <property type="term" value="F:plus-end-directed microtubule motor activity"/>
    <property type="evidence" value="ECO:0007669"/>
    <property type="project" value="TreeGrafter"/>
</dbReference>
<dbReference type="SUPFAM" id="SSF52540">
    <property type="entry name" value="P-loop containing nucleoside triphosphate hydrolases"/>
    <property type="match status" value="1"/>
</dbReference>
<keyword evidence="3" id="KW-0597">Phosphoprotein</keyword>
<dbReference type="GO" id="GO:0008017">
    <property type="term" value="F:microtubule binding"/>
    <property type="evidence" value="ECO:0007669"/>
    <property type="project" value="InterPro"/>
</dbReference>
<keyword evidence="6" id="KW-0175">Coiled coil</keyword>
<evidence type="ECO:0000313" key="11">
    <source>
        <dbReference type="Proteomes" id="UP000887564"/>
    </source>
</evidence>
<evidence type="ECO:0000256" key="4">
    <source>
        <dbReference type="ARBA" id="ARBA00022741"/>
    </source>
</evidence>
<dbReference type="GO" id="GO:0005524">
    <property type="term" value="F:ATP binding"/>
    <property type="evidence" value="ECO:0007669"/>
    <property type="project" value="UniProtKB-UniRule"/>
</dbReference>
<dbReference type="InterPro" id="IPR001752">
    <property type="entry name" value="Kinesin_motor_dom"/>
</dbReference>
<feature type="domain" description="Kinesin motor" evidence="10">
    <location>
        <begin position="1"/>
        <end position="111"/>
    </location>
</feature>
<dbReference type="PANTHER" id="PTHR47970">
    <property type="entry name" value="KINESIN-LIKE PROTEIN KIF11"/>
    <property type="match status" value="1"/>
</dbReference>
<dbReference type="GO" id="GO:0007018">
    <property type="term" value="P:microtubule-based movement"/>
    <property type="evidence" value="ECO:0007669"/>
    <property type="project" value="InterPro"/>
</dbReference>
<evidence type="ECO:0000256" key="2">
    <source>
        <dbReference type="ARBA" id="ARBA00022490"/>
    </source>
</evidence>
<organism evidence="11 12">
    <name type="scientific">Parascaris equorum</name>
    <name type="common">Equine roundworm</name>
    <dbReference type="NCBI Taxonomy" id="6256"/>
    <lineage>
        <taxon>Eukaryota</taxon>
        <taxon>Metazoa</taxon>
        <taxon>Ecdysozoa</taxon>
        <taxon>Nematoda</taxon>
        <taxon>Chromadorea</taxon>
        <taxon>Rhabditida</taxon>
        <taxon>Spirurina</taxon>
        <taxon>Ascaridomorpha</taxon>
        <taxon>Ascaridoidea</taxon>
        <taxon>Ascarididae</taxon>
        <taxon>Parascaris</taxon>
    </lineage>
</organism>
<evidence type="ECO:0000313" key="12">
    <source>
        <dbReference type="WBParaSite" id="PEQ_0000829401-mRNA-1"/>
    </source>
</evidence>
<dbReference type="Pfam" id="PF00225">
    <property type="entry name" value="Kinesin"/>
    <property type="match status" value="1"/>
</dbReference>
<dbReference type="GO" id="GO:0051231">
    <property type="term" value="P:spindle elongation"/>
    <property type="evidence" value="ECO:0007669"/>
    <property type="project" value="TreeGrafter"/>
</dbReference>
<keyword evidence="2" id="KW-0963">Cytoplasm</keyword>
<evidence type="ECO:0000256" key="1">
    <source>
        <dbReference type="ARBA" id="ARBA00004186"/>
    </source>
</evidence>
<evidence type="ECO:0000256" key="7">
    <source>
        <dbReference type="ARBA" id="ARBA00023175"/>
    </source>
</evidence>
<dbReference type="Gene3D" id="3.40.850.10">
    <property type="entry name" value="Kinesin motor domain"/>
    <property type="match status" value="1"/>
</dbReference>
<protein>
    <submittedName>
        <fullName evidence="12">Kinesin motor domain-containing protein</fullName>
    </submittedName>
</protein>
<dbReference type="AlphaFoldDB" id="A0A914RP65"/>
<dbReference type="WBParaSite" id="PEQ_0000829401-mRNA-1">
    <property type="protein sequence ID" value="PEQ_0000829401-mRNA-1"/>
    <property type="gene ID" value="PEQ_0000829401"/>
</dbReference>
<feature type="binding site" evidence="9">
    <location>
        <begin position="50"/>
        <end position="57"/>
    </location>
    <ligand>
        <name>ATP</name>
        <dbReference type="ChEBI" id="CHEBI:30616"/>
    </ligand>
</feature>
<accession>A0A914RP65</accession>
<evidence type="ECO:0000256" key="9">
    <source>
        <dbReference type="PROSITE-ProRule" id="PRU00283"/>
    </source>
</evidence>
<comment type="subcellular location">
    <subcellularLocation>
        <location evidence="1">Cytoplasm</location>
        <location evidence="1">Cytoskeleton</location>
        <location evidence="1">Spindle</location>
    </subcellularLocation>
</comment>
<evidence type="ECO:0000256" key="8">
    <source>
        <dbReference type="ARBA" id="ARBA00023212"/>
    </source>
</evidence>
<dbReference type="GO" id="GO:0005876">
    <property type="term" value="C:spindle microtubule"/>
    <property type="evidence" value="ECO:0007669"/>
    <property type="project" value="TreeGrafter"/>
</dbReference>
<keyword evidence="11" id="KW-1185">Reference proteome</keyword>
<dbReference type="PROSITE" id="PS50067">
    <property type="entry name" value="KINESIN_MOTOR_2"/>
    <property type="match status" value="1"/>
</dbReference>
<dbReference type="GO" id="GO:0072686">
    <property type="term" value="C:mitotic spindle"/>
    <property type="evidence" value="ECO:0007669"/>
    <property type="project" value="TreeGrafter"/>
</dbReference>